<proteinExistence type="predicted"/>
<organism evidence="1 2">
    <name type="scientific">Lysinibacillus fusiformis</name>
    <dbReference type="NCBI Taxonomy" id="28031"/>
    <lineage>
        <taxon>Bacteria</taxon>
        <taxon>Bacillati</taxon>
        <taxon>Bacillota</taxon>
        <taxon>Bacilli</taxon>
        <taxon>Bacillales</taxon>
        <taxon>Bacillaceae</taxon>
        <taxon>Lysinibacillus</taxon>
    </lineage>
</organism>
<comment type="caution">
    <text evidence="1">The sequence shown here is derived from an EMBL/GenBank/DDBJ whole genome shotgun (WGS) entry which is preliminary data.</text>
</comment>
<evidence type="ECO:0000313" key="1">
    <source>
        <dbReference type="EMBL" id="ODV54861.1"/>
    </source>
</evidence>
<dbReference type="EMBL" id="MECQ01000001">
    <property type="protein sequence ID" value="ODV54861.1"/>
    <property type="molecule type" value="Genomic_DNA"/>
</dbReference>
<sequence>MLNFCTLFDSNYLTRGMALYESLENTGDNFLLYIICMDDLCFEILDDLSLQHAVLIPLASFESERLLSVKESRSKGEYCWTCTPYAISYVLDNYDVKECTYLDADLYFYNSPSILLDEFDKSGKSVLITEHRYTKVYDQSSTSGIYCVQFMTFKNNFEGKKILNWWQERCLDWCFNRYEDGKFGDQKYLDDWLTRFEGSVHVLEHLGGGVAPWNVQQYDFSKGINTEESLIVFYHFHQFEIYINNRFEAGRYRLNKDIINAIYIPYLKSIINQNEKLKSYNLLESTVYDEKKDNNKEILLKWLEIKINQDKSVCSNFQYFNDKDIMLFGKNRITPLILNELEKANIRVQALIESNPQEVTTDDGIPIYGKYYLNDYKHDAVIIVCLEGSHDLNLIKELEELKVTKGRLLIISWKEIVEQFKGDLFIHKDQQNYSFIHFNSKE</sequence>
<dbReference type="Gene3D" id="3.90.550.10">
    <property type="entry name" value="Spore Coat Polysaccharide Biosynthesis Protein SpsA, Chain A"/>
    <property type="match status" value="1"/>
</dbReference>
<name>A0A1E4R362_9BACI</name>
<protein>
    <recommendedName>
        <fullName evidence="3">Glycosyl transferase</fullName>
    </recommendedName>
</protein>
<evidence type="ECO:0000313" key="2">
    <source>
        <dbReference type="Proteomes" id="UP000094784"/>
    </source>
</evidence>
<evidence type="ECO:0008006" key="3">
    <source>
        <dbReference type="Google" id="ProtNLM"/>
    </source>
</evidence>
<dbReference type="AlphaFoldDB" id="A0A1E4R362"/>
<reference evidence="1 2" key="1">
    <citation type="submission" date="2016-09" db="EMBL/GenBank/DDBJ databases">
        <title>Draft genome sequence of the soil isolate, Lysinibacillus fusiformis M5, a potential hypoxanthine producer.</title>
        <authorList>
            <person name="Gallegos-Monterrosa R."/>
            <person name="Maroti G."/>
            <person name="Balint B."/>
            <person name="Kovacs A.T."/>
        </authorList>
    </citation>
    <scope>NUCLEOTIDE SEQUENCE [LARGE SCALE GENOMIC DNA]</scope>
    <source>
        <strain evidence="1 2">M5</strain>
    </source>
</reference>
<accession>A0A1E4R362</accession>
<gene>
    <name evidence="1" type="ORF">BG258_02635</name>
</gene>
<dbReference type="InterPro" id="IPR029044">
    <property type="entry name" value="Nucleotide-diphossugar_trans"/>
</dbReference>
<dbReference type="Proteomes" id="UP000094784">
    <property type="component" value="Unassembled WGS sequence"/>
</dbReference>
<dbReference type="SUPFAM" id="SSF53448">
    <property type="entry name" value="Nucleotide-diphospho-sugar transferases"/>
    <property type="match status" value="1"/>
</dbReference>